<name>A0ABR4AMI2_9LECA</name>
<keyword evidence="2" id="KW-1185">Reference proteome</keyword>
<accession>A0ABR4AMI2</accession>
<proteinExistence type="predicted"/>
<comment type="caution">
    <text evidence="1">The sequence shown here is derived from an EMBL/GenBank/DDBJ whole genome shotgun (WGS) entry which is preliminary data.</text>
</comment>
<reference evidence="1 2" key="1">
    <citation type="submission" date="2024-09" db="EMBL/GenBank/DDBJ databases">
        <title>Rethinking Asexuality: The Enigmatic Case of Functional Sexual Genes in Lepraria (Stereocaulaceae).</title>
        <authorList>
            <person name="Doellman M."/>
            <person name="Sun Y."/>
            <person name="Barcenas-Pena A."/>
            <person name="Lumbsch H.T."/>
            <person name="Grewe F."/>
        </authorList>
    </citation>
    <scope>NUCLEOTIDE SEQUENCE [LARGE SCALE GENOMIC DNA]</scope>
    <source>
        <strain evidence="1 2">Grewe 0041</strain>
    </source>
</reference>
<evidence type="ECO:0000313" key="2">
    <source>
        <dbReference type="Proteomes" id="UP001590951"/>
    </source>
</evidence>
<dbReference type="EMBL" id="JBHFEH010000132">
    <property type="protein sequence ID" value="KAL2045889.1"/>
    <property type="molecule type" value="Genomic_DNA"/>
</dbReference>
<evidence type="ECO:0000313" key="1">
    <source>
        <dbReference type="EMBL" id="KAL2045889.1"/>
    </source>
</evidence>
<protein>
    <submittedName>
        <fullName evidence="1">Uncharacterized protein</fullName>
    </submittedName>
</protein>
<gene>
    <name evidence="1" type="ORF">ABVK25_011992</name>
</gene>
<dbReference type="Proteomes" id="UP001590951">
    <property type="component" value="Unassembled WGS sequence"/>
</dbReference>
<organism evidence="1 2">
    <name type="scientific">Lepraria finkii</name>
    <dbReference type="NCBI Taxonomy" id="1340010"/>
    <lineage>
        <taxon>Eukaryota</taxon>
        <taxon>Fungi</taxon>
        <taxon>Dikarya</taxon>
        <taxon>Ascomycota</taxon>
        <taxon>Pezizomycotina</taxon>
        <taxon>Lecanoromycetes</taxon>
        <taxon>OSLEUM clade</taxon>
        <taxon>Lecanoromycetidae</taxon>
        <taxon>Lecanorales</taxon>
        <taxon>Lecanorineae</taxon>
        <taxon>Stereocaulaceae</taxon>
        <taxon>Lepraria</taxon>
    </lineage>
</organism>
<sequence>MMDPAPGKRFNLPWEFFEADKLSQPEGCLTVAYLRLIERLIPKVLNKETSSLIIEQYRIAYDIVGAALEAGHLPNPLDSIFERTHPHADYLTYVLACCCYGALWADPSDVWFNLIENLLERGADPMKLWSLPSWRLRVLVQDVPPFHLFLKTLWKNLVADSLGGLDLEYA</sequence>